<dbReference type="SMART" id="SM00028">
    <property type="entry name" value="TPR"/>
    <property type="match status" value="5"/>
</dbReference>
<reference evidence="4 5" key="1">
    <citation type="journal article" date="2019" name="Sci. Rep.">
        <title>A multi-omics analysis of the grapevine pathogen Lasiodiplodia theobromae reveals that temperature affects the expression of virulence- and pathogenicity-related genes.</title>
        <authorList>
            <person name="Felix C."/>
            <person name="Meneses R."/>
            <person name="Goncalves M.F.M."/>
            <person name="Tilleman L."/>
            <person name="Duarte A.S."/>
            <person name="Jorrin-Novo J.V."/>
            <person name="Van de Peer Y."/>
            <person name="Deforce D."/>
            <person name="Van Nieuwerburgh F."/>
            <person name="Esteves A.C."/>
            <person name="Alves A."/>
        </authorList>
    </citation>
    <scope>NUCLEOTIDE SEQUENCE [LARGE SCALE GENOMIC DNA]</scope>
    <source>
        <strain evidence="4 5">LA-SOL3</strain>
    </source>
</reference>
<keyword evidence="2 3" id="KW-0802">TPR repeat</keyword>
<dbReference type="InterPro" id="IPR019734">
    <property type="entry name" value="TPR_rpt"/>
</dbReference>
<dbReference type="Pfam" id="PF13424">
    <property type="entry name" value="TPR_12"/>
    <property type="match status" value="2"/>
</dbReference>
<proteinExistence type="predicted"/>
<dbReference type="PROSITE" id="PS50005">
    <property type="entry name" value="TPR"/>
    <property type="match status" value="1"/>
</dbReference>
<dbReference type="SUPFAM" id="SSF48452">
    <property type="entry name" value="TPR-like"/>
    <property type="match status" value="1"/>
</dbReference>
<dbReference type="Gene3D" id="1.25.40.10">
    <property type="entry name" value="Tetratricopeptide repeat domain"/>
    <property type="match status" value="2"/>
</dbReference>
<dbReference type="InterPro" id="IPR011990">
    <property type="entry name" value="TPR-like_helical_dom_sf"/>
</dbReference>
<keyword evidence="1" id="KW-0677">Repeat</keyword>
<dbReference type="AlphaFoldDB" id="A0A5N5D1A5"/>
<name>A0A5N5D1A5_9PEZI</name>
<evidence type="ECO:0000313" key="5">
    <source>
        <dbReference type="Proteomes" id="UP000325902"/>
    </source>
</evidence>
<dbReference type="OrthoDB" id="626167at2759"/>
<keyword evidence="5" id="KW-1185">Reference proteome</keyword>
<evidence type="ECO:0000256" key="2">
    <source>
        <dbReference type="ARBA" id="ARBA00022803"/>
    </source>
</evidence>
<dbReference type="Proteomes" id="UP000325902">
    <property type="component" value="Unassembled WGS sequence"/>
</dbReference>
<gene>
    <name evidence="4" type="primary">GPSM1</name>
    <name evidence="4" type="ORF">DBV05_g9873</name>
</gene>
<comment type="caution">
    <text evidence="4">The sequence shown here is derived from an EMBL/GenBank/DDBJ whole genome shotgun (WGS) entry which is preliminary data.</text>
</comment>
<accession>A0A5N5D1A5</accession>
<evidence type="ECO:0000313" key="4">
    <source>
        <dbReference type="EMBL" id="KAB2571455.1"/>
    </source>
</evidence>
<dbReference type="PANTHER" id="PTHR45641:SF19">
    <property type="entry name" value="NEPHROCYSTIN-3"/>
    <property type="match status" value="1"/>
</dbReference>
<dbReference type="PANTHER" id="PTHR45641">
    <property type="entry name" value="TETRATRICOPEPTIDE REPEAT PROTEIN (AFU_ORTHOLOGUE AFUA_6G03870)"/>
    <property type="match status" value="1"/>
</dbReference>
<protein>
    <submittedName>
        <fullName evidence="4">G-protein-signaling modulator 1</fullName>
    </submittedName>
</protein>
<dbReference type="EMBL" id="VCHE01000101">
    <property type="protein sequence ID" value="KAB2571455.1"/>
    <property type="molecule type" value="Genomic_DNA"/>
</dbReference>
<organism evidence="4 5">
    <name type="scientific">Lasiodiplodia theobromae</name>
    <dbReference type="NCBI Taxonomy" id="45133"/>
    <lineage>
        <taxon>Eukaryota</taxon>
        <taxon>Fungi</taxon>
        <taxon>Dikarya</taxon>
        <taxon>Ascomycota</taxon>
        <taxon>Pezizomycotina</taxon>
        <taxon>Dothideomycetes</taxon>
        <taxon>Dothideomycetes incertae sedis</taxon>
        <taxon>Botryosphaeriales</taxon>
        <taxon>Botryosphaeriaceae</taxon>
        <taxon>Lasiodiplodia</taxon>
    </lineage>
</organism>
<feature type="repeat" description="TPR" evidence="3">
    <location>
        <begin position="36"/>
        <end position="69"/>
    </location>
</feature>
<evidence type="ECO:0000256" key="1">
    <source>
        <dbReference type="ARBA" id="ARBA00022737"/>
    </source>
</evidence>
<sequence length="256" mass="29131">MIDDAAHYNEMYVDLRKRYNESLGDKLGTDEILMLSNAYNNLGNAYCAQNNLEKALETHKLALKLRRSQNSPLHIALSRANLSRVLQFMGRLSESKAHMQEALLIQKAETGCDNTRYALFLHNMGSVLGDMNDWHAAKKFHSEALAIRSEKLGEANDTAISQHMLARCCFQLQEYETACQRLEDAIKIFEKGVHSTDRVARSTFMLAQVKEKLGRLDEASSLRQKAEDLRRRLSKDDPGVANGEESYDKLTVYMNR</sequence>
<evidence type="ECO:0000256" key="3">
    <source>
        <dbReference type="PROSITE-ProRule" id="PRU00339"/>
    </source>
</evidence>